<dbReference type="PANTHER" id="PTHR31493">
    <property type="entry name" value="NAZO FAMILY MEMBER"/>
    <property type="match status" value="1"/>
</dbReference>
<dbReference type="EMBL" id="JAKZEL010000024">
    <property type="protein sequence ID" value="KAI4530976.1"/>
    <property type="molecule type" value="Genomic_DNA"/>
</dbReference>
<protein>
    <submittedName>
        <fullName evidence="3">Uncharacterized protein</fullName>
    </submittedName>
</protein>
<organism evidence="3 4">
    <name type="scientific">Ovis ammon polii</name>
    <dbReference type="NCBI Taxonomy" id="230172"/>
    <lineage>
        <taxon>Eukaryota</taxon>
        <taxon>Metazoa</taxon>
        <taxon>Chordata</taxon>
        <taxon>Craniata</taxon>
        <taxon>Vertebrata</taxon>
        <taxon>Euteleostomi</taxon>
        <taxon>Mammalia</taxon>
        <taxon>Eutheria</taxon>
        <taxon>Laurasiatheria</taxon>
        <taxon>Artiodactyla</taxon>
        <taxon>Ruminantia</taxon>
        <taxon>Pecora</taxon>
        <taxon>Bovidae</taxon>
        <taxon>Caprinae</taxon>
        <taxon>Ovis</taxon>
    </lineage>
</organism>
<evidence type="ECO:0000256" key="1">
    <source>
        <dbReference type="ARBA" id="ARBA00029457"/>
    </source>
</evidence>
<dbReference type="Pfam" id="PF20721">
    <property type="entry name" value="C19orf12"/>
    <property type="match status" value="1"/>
</dbReference>
<keyword evidence="4" id="KW-1185">Reference proteome</keyword>
<sequence>MKLLCSVSQKKMKAAFKYSWLGGLVTGTVAVVGGLVGGPPGIAIGGAVGGLLGAWMTSGKFKPVPEIIRELPADEQERLFINTIAILRNLSWTSVEHLTMLVMGNKTLQEQLVDMLNNYFIKELGSEMK</sequence>
<keyword evidence="2" id="KW-1133">Transmembrane helix</keyword>
<dbReference type="Proteomes" id="UP001214576">
    <property type="component" value="Unassembled WGS sequence"/>
</dbReference>
<keyword evidence="2" id="KW-0812">Transmembrane</keyword>
<feature type="transmembrane region" description="Helical" evidence="2">
    <location>
        <begin position="18"/>
        <end position="36"/>
    </location>
</feature>
<dbReference type="AlphaFoldDB" id="A0AAD4TPR3"/>
<proteinExistence type="inferred from homology"/>
<gene>
    <name evidence="3" type="ORF">MG293_018834</name>
</gene>
<accession>A0AAD4TPR3</accession>
<evidence type="ECO:0000313" key="4">
    <source>
        <dbReference type="Proteomes" id="UP001214576"/>
    </source>
</evidence>
<dbReference type="InterPro" id="IPR033369">
    <property type="entry name" value="C19orf12"/>
</dbReference>
<dbReference type="PANTHER" id="PTHR31493:SF1">
    <property type="entry name" value="PROTEIN C19ORF12"/>
    <property type="match status" value="1"/>
</dbReference>
<evidence type="ECO:0000313" key="3">
    <source>
        <dbReference type="EMBL" id="KAI4530976.1"/>
    </source>
</evidence>
<keyword evidence="2" id="KW-0472">Membrane</keyword>
<comment type="caution">
    <text evidence="3">The sequence shown here is derived from an EMBL/GenBank/DDBJ whole genome shotgun (WGS) entry which is preliminary data.</text>
</comment>
<name>A0AAD4TPR3_OVIAM</name>
<comment type="similarity">
    <text evidence="1">Belongs to the C19orf12 family.</text>
</comment>
<evidence type="ECO:0000256" key="2">
    <source>
        <dbReference type="SAM" id="Phobius"/>
    </source>
</evidence>
<reference evidence="3" key="1">
    <citation type="submission" date="2022-03" db="EMBL/GenBank/DDBJ databases">
        <title>Genomic analyses of argali, domestic sheep and their hybrids provide insights into chromosomal evolution, heterosis and genetic basis of agronomic traits.</title>
        <authorList>
            <person name="Li M."/>
        </authorList>
    </citation>
    <scope>NUCLEOTIDE SEQUENCE</scope>
    <source>
        <strain evidence="3">CAU-MHL-2022a</strain>
        <tissue evidence="3">Skin</tissue>
    </source>
</reference>